<name>A0A1G2DWZ7_9BACT</name>
<evidence type="ECO:0000313" key="3">
    <source>
        <dbReference type="Proteomes" id="UP000176752"/>
    </source>
</evidence>
<dbReference type="AlphaFoldDB" id="A0A1G2DWZ7"/>
<dbReference type="PANTHER" id="PTHR32329">
    <property type="entry name" value="BIFUNCTIONAL PROTEIN [INCLUDES 2-HYDROXYACYL-COA DEHYDRATASE (N-TER) AND ITS ACTIVATOR DOMAIN (C_TERM)-RELATED"/>
    <property type="match status" value="1"/>
</dbReference>
<sequence length="356" mass="40969">MKITFADWGNYTIAFGSLFQKLGFEFIFPEKTNPRVIEEGAKLSPELFCFPLKVNIGNYLPAIKRGADTIVMWENIGGSCRMRYYWVIQEKVLREAGFKVKVLNFNSQNLLSKIREIQKSNQISSWQLLGAVRFFFKEINFIEKLEEKAQYFRPREKERGQADQVLNETLKKLTQTTNLKELSELKKESWQKFSEIKIDGNKEVLKVGIIGEIYTVVDGGVNFDLDKKLGTMGLNVHRKLNLTQHLKGGFPPWNEWLLQRKVNSYLKTTVGGHGRQAIEEMLDYSKKGFDGVIHLLPFGCMPEITVRPILQKISQEKELPFLSISLDEQTAEVGMQTRLEAFVDLMKSKQQLTANS</sequence>
<dbReference type="Gene3D" id="3.40.50.11900">
    <property type="match status" value="1"/>
</dbReference>
<protein>
    <recommendedName>
        <fullName evidence="1">DUF2229 domain-containing protein</fullName>
    </recommendedName>
</protein>
<dbReference type="Pfam" id="PF06050">
    <property type="entry name" value="HGD-D"/>
    <property type="match status" value="1"/>
</dbReference>
<evidence type="ECO:0000313" key="2">
    <source>
        <dbReference type="EMBL" id="OGZ18087.1"/>
    </source>
</evidence>
<accession>A0A1G2DWZ7</accession>
<dbReference type="InterPro" id="IPR018709">
    <property type="entry name" value="CoA_activase_DUF2229"/>
</dbReference>
<dbReference type="PANTHER" id="PTHR32329:SF2">
    <property type="entry name" value="BIFUNCTIONAL PROTEIN [INCLUDES 2-HYDROXYACYL-COA DEHYDRATASE (N-TER) AND ITS ACTIVATOR DOMAIN (C_TERM)"/>
    <property type="match status" value="1"/>
</dbReference>
<dbReference type="InterPro" id="IPR051805">
    <property type="entry name" value="Dehydratase_Activator_Redct"/>
</dbReference>
<evidence type="ECO:0000259" key="1">
    <source>
        <dbReference type="Pfam" id="PF09989"/>
    </source>
</evidence>
<organism evidence="2 3">
    <name type="scientific">Candidatus Nealsonbacteria bacterium RBG_13_36_15</name>
    <dbReference type="NCBI Taxonomy" id="1801660"/>
    <lineage>
        <taxon>Bacteria</taxon>
        <taxon>Candidatus Nealsoniibacteriota</taxon>
    </lineage>
</organism>
<dbReference type="InterPro" id="IPR010327">
    <property type="entry name" value="FldB/FldC_alpha/beta"/>
</dbReference>
<comment type="caution">
    <text evidence="2">The sequence shown here is derived from an EMBL/GenBank/DDBJ whole genome shotgun (WGS) entry which is preliminary data.</text>
</comment>
<proteinExistence type="predicted"/>
<dbReference type="Pfam" id="PF09989">
    <property type="entry name" value="DUF2229"/>
    <property type="match status" value="1"/>
</dbReference>
<dbReference type="EMBL" id="MHLV01000004">
    <property type="protein sequence ID" value="OGZ18087.1"/>
    <property type="molecule type" value="Genomic_DNA"/>
</dbReference>
<feature type="domain" description="DUF2229" evidence="1">
    <location>
        <begin position="12"/>
        <end position="237"/>
    </location>
</feature>
<dbReference type="STRING" id="1801660.A2Z78_01395"/>
<dbReference type="Proteomes" id="UP000176752">
    <property type="component" value="Unassembled WGS sequence"/>
</dbReference>
<gene>
    <name evidence="2" type="ORF">A2Z78_01395</name>
</gene>
<reference evidence="2 3" key="1">
    <citation type="journal article" date="2016" name="Nat. Commun.">
        <title>Thousands of microbial genomes shed light on interconnected biogeochemical processes in an aquifer system.</title>
        <authorList>
            <person name="Anantharaman K."/>
            <person name="Brown C.T."/>
            <person name="Hug L.A."/>
            <person name="Sharon I."/>
            <person name="Castelle C.J."/>
            <person name="Probst A.J."/>
            <person name="Thomas B.C."/>
            <person name="Singh A."/>
            <person name="Wilkins M.J."/>
            <person name="Karaoz U."/>
            <person name="Brodie E.L."/>
            <person name="Williams K.H."/>
            <person name="Hubbard S.S."/>
            <person name="Banfield J.F."/>
        </authorList>
    </citation>
    <scope>NUCLEOTIDE SEQUENCE [LARGE SCALE GENOMIC DNA]</scope>
</reference>